<dbReference type="Proteomes" id="UP000233398">
    <property type="component" value="Unassembled WGS sequence"/>
</dbReference>
<evidence type="ECO:0000313" key="1">
    <source>
        <dbReference type="EMBL" id="PKD44023.1"/>
    </source>
</evidence>
<evidence type="ECO:0000313" key="2">
    <source>
        <dbReference type="Proteomes" id="UP000233398"/>
    </source>
</evidence>
<dbReference type="RefSeq" id="WP_101071266.1">
    <property type="nucleotide sequence ID" value="NZ_PISP01000001.1"/>
</dbReference>
<accession>A0A2N0VIK9</accession>
<keyword evidence="2" id="KW-1185">Reference proteome</keyword>
<dbReference type="Gene3D" id="2.60.40.1120">
    <property type="entry name" value="Carboxypeptidase-like, regulatory domain"/>
    <property type="match status" value="1"/>
</dbReference>
<reference evidence="1 2" key="1">
    <citation type="submission" date="2017-11" db="EMBL/GenBank/DDBJ databases">
        <title>Rhodohalobacter 15182 sp. nov., isolated from a salt lake.</title>
        <authorList>
            <person name="Han S."/>
        </authorList>
    </citation>
    <scope>NUCLEOTIDE SEQUENCE [LARGE SCALE GENOMIC DNA]</scope>
    <source>
        <strain evidence="1 2">15182</strain>
    </source>
</reference>
<dbReference type="AlphaFoldDB" id="A0A2N0VIK9"/>
<proteinExistence type="predicted"/>
<organism evidence="1 2">
    <name type="scientific">Rhodohalobacter barkolensis</name>
    <dbReference type="NCBI Taxonomy" id="2053187"/>
    <lineage>
        <taxon>Bacteria</taxon>
        <taxon>Pseudomonadati</taxon>
        <taxon>Balneolota</taxon>
        <taxon>Balneolia</taxon>
        <taxon>Balneolales</taxon>
        <taxon>Balneolaceae</taxon>
        <taxon>Rhodohalobacter</taxon>
    </lineage>
</organism>
<name>A0A2N0VIK9_9BACT</name>
<evidence type="ECO:0008006" key="3">
    <source>
        <dbReference type="Google" id="ProtNLM"/>
    </source>
</evidence>
<dbReference type="EMBL" id="PISP01000001">
    <property type="protein sequence ID" value="PKD44023.1"/>
    <property type="molecule type" value="Genomic_DNA"/>
</dbReference>
<dbReference type="OrthoDB" id="1223654at2"/>
<dbReference type="InterPro" id="IPR008969">
    <property type="entry name" value="CarboxyPept-like_regulatory"/>
</dbReference>
<dbReference type="SUPFAM" id="SSF49464">
    <property type="entry name" value="Carboxypeptidase regulatory domain-like"/>
    <property type="match status" value="1"/>
</dbReference>
<gene>
    <name evidence="1" type="ORF">CWD77_00660</name>
</gene>
<comment type="caution">
    <text evidence="1">The sequence shown here is derived from an EMBL/GenBank/DDBJ whole genome shotgun (WGS) entry which is preliminary data.</text>
</comment>
<sequence length="371" mass="43511">MRRVIFIFLTTTLFFFGLTDLLRAQAIVKGEVVDTDTGQPLQGAHVFLSGTKLGTYSDRSGQYTLRRIPIGSFRIIVTMIGYERMVYNVDVEPGDQLTIDLNLKPVVYEMDEINVDDLGKKWRRNLARFEELFLGMSENADSVFILNPDVLRFDTNFWGRLKAEALAPLEIVNKSLGYEITYYLFEFKHTGHTTYWDGEPLFKEMTPSDPTQKFLWEFNRLKAFHGSMRHFWLSVLEDRVEEEGFHMYRVWEPMFPGDTNNLFKVTAEDIVRPAEKEYLKEVRFSGSLEIVYMREEEDWRYLEWTNERNRGPGWSQVSWLELNERSITVDPSGEVVEPYGAIQQGYLGFHRLADLTPREYRPDGYFKATNR</sequence>
<dbReference type="Pfam" id="PF13715">
    <property type="entry name" value="CarbopepD_reg_2"/>
    <property type="match status" value="1"/>
</dbReference>
<protein>
    <recommendedName>
        <fullName evidence="3">Carboxypeptidase-like regulatory domain-containing protein</fullName>
    </recommendedName>
</protein>